<evidence type="ECO:0000256" key="1">
    <source>
        <dbReference type="ARBA" id="ARBA00004127"/>
    </source>
</evidence>
<feature type="compositionally biased region" description="Acidic residues" evidence="9">
    <location>
        <begin position="307"/>
        <end position="325"/>
    </location>
</feature>
<dbReference type="EC" id="2.3.1.225" evidence="8"/>
<evidence type="ECO:0000256" key="2">
    <source>
        <dbReference type="ARBA" id="ARBA00008574"/>
    </source>
</evidence>
<dbReference type="InterPro" id="IPR039859">
    <property type="entry name" value="PFA4/ZDH16/20/ERF2-like"/>
</dbReference>
<feature type="transmembrane region" description="Helical" evidence="8">
    <location>
        <begin position="21"/>
        <end position="40"/>
    </location>
</feature>
<reference evidence="11 12" key="1">
    <citation type="submission" date="2024-01" db="EMBL/GenBank/DDBJ databases">
        <title>The complete chloroplast genome sequence of Lithospermum erythrorhizon: insights into the phylogenetic relationship among Boraginaceae species and the maternal lineages of purple gromwells.</title>
        <authorList>
            <person name="Okada T."/>
            <person name="Watanabe K."/>
        </authorList>
    </citation>
    <scope>NUCLEOTIDE SEQUENCE [LARGE SCALE GENOMIC DNA]</scope>
</reference>
<proteinExistence type="inferred from homology"/>
<dbReference type="EMBL" id="BAABME010018400">
    <property type="protein sequence ID" value="GAA0153691.1"/>
    <property type="molecule type" value="Genomic_DNA"/>
</dbReference>
<evidence type="ECO:0000256" key="8">
    <source>
        <dbReference type="RuleBase" id="RU079119"/>
    </source>
</evidence>
<gene>
    <name evidence="11" type="ORF">LIER_37722</name>
</gene>
<evidence type="ECO:0000256" key="6">
    <source>
        <dbReference type="ARBA" id="ARBA00023136"/>
    </source>
</evidence>
<comment type="similarity">
    <text evidence="2 8">Belongs to the DHHC palmitoyltransferase family.</text>
</comment>
<keyword evidence="6 8" id="KW-0472">Membrane</keyword>
<comment type="catalytic activity">
    <reaction evidence="8">
        <text>L-cysteinyl-[protein] + hexadecanoyl-CoA = S-hexadecanoyl-L-cysteinyl-[protein] + CoA</text>
        <dbReference type="Rhea" id="RHEA:36683"/>
        <dbReference type="Rhea" id="RHEA-COMP:10131"/>
        <dbReference type="Rhea" id="RHEA-COMP:11032"/>
        <dbReference type="ChEBI" id="CHEBI:29950"/>
        <dbReference type="ChEBI" id="CHEBI:57287"/>
        <dbReference type="ChEBI" id="CHEBI:57379"/>
        <dbReference type="ChEBI" id="CHEBI:74151"/>
        <dbReference type="EC" id="2.3.1.225"/>
    </reaction>
</comment>
<dbReference type="GO" id="GO:0005794">
    <property type="term" value="C:Golgi apparatus"/>
    <property type="evidence" value="ECO:0007669"/>
    <property type="project" value="TreeGrafter"/>
</dbReference>
<dbReference type="PANTHER" id="PTHR22883:SF306">
    <property type="entry name" value="PROTEIN S-ACYLTRANSFERASE 18"/>
    <property type="match status" value="1"/>
</dbReference>
<evidence type="ECO:0000256" key="9">
    <source>
        <dbReference type="SAM" id="MobiDB-lite"/>
    </source>
</evidence>
<comment type="caution">
    <text evidence="11">The sequence shown here is derived from an EMBL/GenBank/DDBJ whole genome shotgun (WGS) entry which is preliminary data.</text>
</comment>
<dbReference type="InterPro" id="IPR001594">
    <property type="entry name" value="Palmitoyltrfase_DHHC"/>
</dbReference>
<evidence type="ECO:0000313" key="12">
    <source>
        <dbReference type="Proteomes" id="UP001454036"/>
    </source>
</evidence>
<feature type="domain" description="Palmitoyltransferase DHHC" evidence="10">
    <location>
        <begin position="158"/>
        <end position="295"/>
    </location>
</feature>
<feature type="region of interest" description="Disordered" evidence="9">
    <location>
        <begin position="307"/>
        <end position="342"/>
    </location>
</feature>
<protein>
    <recommendedName>
        <fullName evidence="8">S-acyltransferase</fullName>
        <ecNumber evidence="8">2.3.1.225</ecNumber>
    </recommendedName>
    <alternativeName>
        <fullName evidence="8">Palmitoyltransferase</fullName>
    </alternativeName>
</protein>
<feature type="transmembrane region" description="Helical" evidence="8">
    <location>
        <begin position="254"/>
        <end position="280"/>
    </location>
</feature>
<name>A0AAV3PRA3_LITER</name>
<evidence type="ECO:0000256" key="7">
    <source>
        <dbReference type="ARBA" id="ARBA00023315"/>
    </source>
</evidence>
<dbReference type="PANTHER" id="PTHR22883">
    <property type="entry name" value="ZINC FINGER DHHC DOMAIN CONTAINING PROTEIN"/>
    <property type="match status" value="1"/>
</dbReference>
<dbReference type="PROSITE" id="PS50216">
    <property type="entry name" value="DHHC"/>
    <property type="match status" value="1"/>
</dbReference>
<keyword evidence="7 8" id="KW-0012">Acyltransferase</keyword>
<comment type="domain">
    <text evidence="8">The DHHC domain is required for palmitoyltransferase activity.</text>
</comment>
<keyword evidence="4 8" id="KW-0812">Transmembrane</keyword>
<organism evidence="11 12">
    <name type="scientific">Lithospermum erythrorhizon</name>
    <name type="common">Purple gromwell</name>
    <name type="synonym">Lithospermum officinale var. erythrorhizon</name>
    <dbReference type="NCBI Taxonomy" id="34254"/>
    <lineage>
        <taxon>Eukaryota</taxon>
        <taxon>Viridiplantae</taxon>
        <taxon>Streptophyta</taxon>
        <taxon>Embryophyta</taxon>
        <taxon>Tracheophyta</taxon>
        <taxon>Spermatophyta</taxon>
        <taxon>Magnoliopsida</taxon>
        <taxon>eudicotyledons</taxon>
        <taxon>Gunneridae</taxon>
        <taxon>Pentapetalae</taxon>
        <taxon>asterids</taxon>
        <taxon>lamiids</taxon>
        <taxon>Boraginales</taxon>
        <taxon>Boraginaceae</taxon>
        <taxon>Boraginoideae</taxon>
        <taxon>Lithospermeae</taxon>
        <taxon>Lithospermum</taxon>
    </lineage>
</organism>
<feature type="transmembrane region" description="Helical" evidence="8">
    <location>
        <begin position="46"/>
        <end position="69"/>
    </location>
</feature>
<feature type="transmembrane region" description="Helical" evidence="8">
    <location>
        <begin position="207"/>
        <end position="233"/>
    </location>
</feature>
<sequence length="512" mass="59038">MIIIRRHGWQRPLHPLQIVGMAVFCFLVVCFYCFLGLFLGNRVARIIVLTAFSFVVLSAAFLFVRCAAIDPTDKTRFRKKKRKANPNSRALPHLRSYMFILGQIVLRFFRRVERKILRTCIRRKYLLDPWKSSLQLEPLLPFPLVLKDDVSVAFNPKEEDMSFCSLCNFEVKNRSKHCRTCNRCVEGFDHHCRWLNNCVGKKNYTTFILMMICVLIMLLIEGGTAIAIFVRCFTDKKGIEQDLERRLYVECPRWALATITVLLVLMTAYSAAALGQLFLFHIVLIRKGMRTYDYILAMREENRSLELEESDDSDFSSDENTDYESPDEHPFATQDTHRERLEQKSKRLSIRIDGTPDLSKMNKKQGLHASIDPWKLITMSREKALLAASRARDRLMTQKTPGGHNSLKPLPLETKCGPLVKQDKDVASIETGMTPLISKIIHPGSPGHLSSPRRRFSYSPSVSPNTLTLSKQTYRSNFDLKLTQVSRELESYISRQVMCSVLRKDENEESPR</sequence>
<keyword evidence="3 8" id="KW-0808">Transferase</keyword>
<evidence type="ECO:0000259" key="10">
    <source>
        <dbReference type="Pfam" id="PF01529"/>
    </source>
</evidence>
<dbReference type="AlphaFoldDB" id="A0AAV3PRA3"/>
<accession>A0AAV3PRA3</accession>
<comment type="subcellular location">
    <subcellularLocation>
        <location evidence="1">Endomembrane system</location>
        <topology evidence="1">Multi-pass membrane protein</topology>
    </subcellularLocation>
</comment>
<dbReference type="GO" id="GO:0006612">
    <property type="term" value="P:protein targeting to membrane"/>
    <property type="evidence" value="ECO:0007669"/>
    <property type="project" value="TreeGrafter"/>
</dbReference>
<dbReference type="GO" id="GO:0005783">
    <property type="term" value="C:endoplasmic reticulum"/>
    <property type="evidence" value="ECO:0007669"/>
    <property type="project" value="TreeGrafter"/>
</dbReference>
<evidence type="ECO:0000256" key="3">
    <source>
        <dbReference type="ARBA" id="ARBA00022679"/>
    </source>
</evidence>
<dbReference type="Pfam" id="PF01529">
    <property type="entry name" value="DHHC"/>
    <property type="match status" value="1"/>
</dbReference>
<feature type="region of interest" description="Disordered" evidence="9">
    <location>
        <begin position="441"/>
        <end position="463"/>
    </location>
</feature>
<evidence type="ECO:0000256" key="5">
    <source>
        <dbReference type="ARBA" id="ARBA00022989"/>
    </source>
</evidence>
<evidence type="ECO:0000313" key="11">
    <source>
        <dbReference type="EMBL" id="GAA0153691.1"/>
    </source>
</evidence>
<dbReference type="GO" id="GO:0019706">
    <property type="term" value="F:protein-cysteine S-palmitoyltransferase activity"/>
    <property type="evidence" value="ECO:0007669"/>
    <property type="project" value="UniProtKB-EC"/>
</dbReference>
<evidence type="ECO:0000256" key="4">
    <source>
        <dbReference type="ARBA" id="ARBA00022692"/>
    </source>
</evidence>
<dbReference type="Proteomes" id="UP001454036">
    <property type="component" value="Unassembled WGS sequence"/>
</dbReference>
<keyword evidence="12" id="KW-1185">Reference proteome</keyword>
<feature type="compositionally biased region" description="Basic and acidic residues" evidence="9">
    <location>
        <begin position="326"/>
        <end position="342"/>
    </location>
</feature>
<keyword evidence="5 8" id="KW-1133">Transmembrane helix</keyword>
<feature type="transmembrane region" description="Helical" evidence="8">
    <location>
        <begin position="90"/>
        <end position="109"/>
    </location>
</feature>